<dbReference type="SUPFAM" id="SSF50729">
    <property type="entry name" value="PH domain-like"/>
    <property type="match status" value="1"/>
</dbReference>
<dbReference type="Gene3D" id="2.30.29.50">
    <property type="entry name" value="Bacterial Pleckstrin homology domain"/>
    <property type="match status" value="1"/>
</dbReference>
<dbReference type="AlphaFoldDB" id="A0A918W8B6"/>
<name>A0A918W8B6_9GAMM</name>
<evidence type="ECO:0000313" key="3">
    <source>
        <dbReference type="Proteomes" id="UP000646426"/>
    </source>
</evidence>
<keyword evidence="3" id="KW-1185">Reference proteome</keyword>
<dbReference type="PANTHER" id="PTHR35796">
    <property type="entry name" value="HYPOTHETICAL CYTOSOLIC PROTEIN"/>
    <property type="match status" value="1"/>
</dbReference>
<dbReference type="InterPro" id="IPR037063">
    <property type="entry name" value="PHb_sf"/>
</dbReference>
<protein>
    <recommendedName>
        <fullName evidence="1">Bacterial Pleckstrin homology domain-containing protein</fullName>
    </recommendedName>
</protein>
<dbReference type="PANTHER" id="PTHR35796:SF3">
    <property type="entry name" value="BHLH DOMAIN-CONTAINING PROTEIN"/>
    <property type="match status" value="1"/>
</dbReference>
<dbReference type="EMBL" id="BMYD01000002">
    <property type="protein sequence ID" value="GHA80442.1"/>
    <property type="molecule type" value="Genomic_DNA"/>
</dbReference>
<gene>
    <name evidence="2" type="ORF">GCM10007067_17780</name>
</gene>
<evidence type="ECO:0000313" key="2">
    <source>
        <dbReference type="EMBL" id="GHA80442.1"/>
    </source>
</evidence>
<accession>A0A918W8B6</accession>
<reference evidence="2" key="1">
    <citation type="journal article" date="2014" name="Int. J. Syst. Evol. Microbiol.">
        <title>Complete genome sequence of Corynebacterium casei LMG S-19264T (=DSM 44701T), isolated from a smear-ripened cheese.</title>
        <authorList>
            <consortium name="US DOE Joint Genome Institute (JGI-PGF)"/>
            <person name="Walter F."/>
            <person name="Albersmeier A."/>
            <person name="Kalinowski J."/>
            <person name="Ruckert C."/>
        </authorList>
    </citation>
    <scope>NUCLEOTIDE SEQUENCE</scope>
    <source>
        <strain evidence="2">KCTC 23077</strain>
    </source>
</reference>
<proteinExistence type="predicted"/>
<feature type="domain" description="Bacterial Pleckstrin homology" evidence="1">
    <location>
        <begin position="2"/>
        <end position="122"/>
    </location>
</feature>
<dbReference type="RefSeq" id="WP_189455540.1">
    <property type="nucleotide sequence ID" value="NZ_BMYD01000002.1"/>
</dbReference>
<dbReference type="CDD" id="cd13225">
    <property type="entry name" value="PH-like_bacteria"/>
    <property type="match status" value="1"/>
</dbReference>
<dbReference type="InterPro" id="IPR012544">
    <property type="entry name" value="PHb"/>
</dbReference>
<evidence type="ECO:0000259" key="1">
    <source>
        <dbReference type="Pfam" id="PF08000"/>
    </source>
</evidence>
<sequence length="125" mass="13925">MGLLDGLMGHASKISTDEVATEFAPALAADERVEHAYRLIRDLFVFTDRRLILIDKQGMTGSKVELMSIPYRSIVRFSVEAAGHLDLDAELSLWLAGTPEPLKRTFSRNLSIYEVQAVLASYLGR</sequence>
<organism evidence="2 3">
    <name type="scientific">Cognatilysobacter bugurensis</name>
    <dbReference type="NCBI Taxonomy" id="543356"/>
    <lineage>
        <taxon>Bacteria</taxon>
        <taxon>Pseudomonadati</taxon>
        <taxon>Pseudomonadota</taxon>
        <taxon>Gammaproteobacteria</taxon>
        <taxon>Lysobacterales</taxon>
        <taxon>Lysobacteraceae</taxon>
        <taxon>Cognatilysobacter</taxon>
    </lineage>
</organism>
<comment type="caution">
    <text evidence="2">The sequence shown here is derived from an EMBL/GenBank/DDBJ whole genome shotgun (WGS) entry which is preliminary data.</text>
</comment>
<dbReference type="Pfam" id="PF08000">
    <property type="entry name" value="bPH_1"/>
    <property type="match status" value="1"/>
</dbReference>
<reference evidence="2" key="2">
    <citation type="submission" date="2020-09" db="EMBL/GenBank/DDBJ databases">
        <authorList>
            <person name="Sun Q."/>
            <person name="Kim S."/>
        </authorList>
    </citation>
    <scope>NUCLEOTIDE SEQUENCE</scope>
    <source>
        <strain evidence="2">KCTC 23077</strain>
    </source>
</reference>
<dbReference type="Proteomes" id="UP000646426">
    <property type="component" value="Unassembled WGS sequence"/>
</dbReference>